<dbReference type="Proteomes" id="UP000681967">
    <property type="component" value="Unassembled WGS sequence"/>
</dbReference>
<evidence type="ECO:0000313" key="3">
    <source>
        <dbReference type="EMBL" id="CAF4748095.1"/>
    </source>
</evidence>
<dbReference type="Gene3D" id="1.10.418.50">
    <property type="entry name" value="Microtubule-binding protein MIP-T3"/>
    <property type="match status" value="1"/>
</dbReference>
<dbReference type="EMBL" id="CAJOBH010105585">
    <property type="protein sequence ID" value="CAF4635115.1"/>
    <property type="molecule type" value="Genomic_DNA"/>
</dbReference>
<evidence type="ECO:0000313" key="5">
    <source>
        <dbReference type="EMBL" id="CAF5010888.1"/>
    </source>
</evidence>
<dbReference type="Proteomes" id="UP000681720">
    <property type="component" value="Unassembled WGS sequence"/>
</dbReference>
<sequence>MKKLVTAVYIAVKRPPDVRVSKILAGQEADKTNLLL</sequence>
<dbReference type="InterPro" id="IPR042576">
    <property type="entry name" value="TRAF3IP1_N_sf"/>
</dbReference>
<reference evidence="4" key="1">
    <citation type="submission" date="2021-02" db="EMBL/GenBank/DDBJ databases">
        <authorList>
            <person name="Nowell W R."/>
        </authorList>
    </citation>
    <scope>NUCLEOTIDE SEQUENCE</scope>
</reference>
<dbReference type="EMBL" id="CAJOBJ010210982">
    <property type="protein sequence ID" value="CAF5010888.1"/>
    <property type="molecule type" value="Genomic_DNA"/>
</dbReference>
<name>A0A8S3BKP6_9BILA</name>
<dbReference type="EMBL" id="CAJOBJ010137385">
    <property type="protein sequence ID" value="CAF4748095.1"/>
    <property type="molecule type" value="Genomic_DNA"/>
</dbReference>
<comment type="caution">
    <text evidence="4">The sequence shown here is derived from an EMBL/GenBank/DDBJ whole genome shotgun (WGS) entry which is preliminary data.</text>
</comment>
<dbReference type="AlphaFoldDB" id="A0A8S3BKP6"/>
<feature type="non-terminal residue" evidence="4">
    <location>
        <position position="1"/>
    </location>
</feature>
<dbReference type="Proteomes" id="UP000676336">
    <property type="component" value="Unassembled WGS sequence"/>
</dbReference>
<organism evidence="4 6">
    <name type="scientific">Rotaria magnacalcarata</name>
    <dbReference type="NCBI Taxonomy" id="392030"/>
    <lineage>
        <taxon>Eukaryota</taxon>
        <taxon>Metazoa</taxon>
        <taxon>Spiralia</taxon>
        <taxon>Gnathifera</taxon>
        <taxon>Rotifera</taxon>
        <taxon>Eurotatoria</taxon>
        <taxon>Bdelloidea</taxon>
        <taxon>Philodinida</taxon>
        <taxon>Philodinidae</taxon>
        <taxon>Rotaria</taxon>
    </lineage>
</organism>
<protein>
    <submittedName>
        <fullName evidence="4">Uncharacterized protein</fullName>
    </submittedName>
</protein>
<evidence type="ECO:0000313" key="2">
    <source>
        <dbReference type="EMBL" id="CAF4635115.1"/>
    </source>
</evidence>
<dbReference type="EMBL" id="CAJOBH010097941">
    <property type="protein sequence ID" value="CAF4598452.1"/>
    <property type="molecule type" value="Genomic_DNA"/>
</dbReference>
<proteinExistence type="predicted"/>
<evidence type="ECO:0000313" key="6">
    <source>
        <dbReference type="Proteomes" id="UP000676336"/>
    </source>
</evidence>
<accession>A0A8S3BKP6</accession>
<gene>
    <name evidence="1" type="ORF">BYL167_LOCUS40019</name>
    <name evidence="2" type="ORF">BYL167_LOCUS41531</name>
    <name evidence="3" type="ORF">GIL414_LOCUS45028</name>
    <name evidence="5" type="ORF">GIL414_LOCUS57856</name>
    <name evidence="4" type="ORF">SMN809_LOCUS48665</name>
</gene>
<evidence type="ECO:0000313" key="1">
    <source>
        <dbReference type="EMBL" id="CAF4598452.1"/>
    </source>
</evidence>
<evidence type="ECO:0000313" key="4">
    <source>
        <dbReference type="EMBL" id="CAF4835009.1"/>
    </source>
</evidence>
<dbReference type="EMBL" id="CAJOBI010156891">
    <property type="protein sequence ID" value="CAF4835009.1"/>
    <property type="molecule type" value="Genomic_DNA"/>
</dbReference>